<dbReference type="OrthoDB" id="8478178at2"/>
<accession>A0A398B1X8</accession>
<dbReference type="Proteomes" id="UP000265816">
    <property type="component" value="Unassembled WGS sequence"/>
</dbReference>
<evidence type="ECO:0000313" key="1">
    <source>
        <dbReference type="EMBL" id="RID81950.1"/>
    </source>
</evidence>
<evidence type="ECO:0000313" key="2">
    <source>
        <dbReference type="Proteomes" id="UP000265816"/>
    </source>
</evidence>
<name>A0A398B1X8_9BACI</name>
<dbReference type="RefSeq" id="WP_119114710.1">
    <property type="nucleotide sequence ID" value="NZ_CBCSEO010000020.1"/>
</dbReference>
<evidence type="ECO:0008006" key="3">
    <source>
        <dbReference type="Google" id="ProtNLM"/>
    </source>
</evidence>
<protein>
    <recommendedName>
        <fullName evidence="3">DUF1643 domain-containing protein</fullName>
    </recommendedName>
</protein>
<keyword evidence="2" id="KW-1185">Reference proteome</keyword>
<comment type="caution">
    <text evidence="1">The sequence shown here is derived from an EMBL/GenBank/DDBJ whole genome shotgun (WGS) entry which is preliminary data.</text>
</comment>
<sequence length="219" mass="25387">MEGHIRDLYEVEGAFYQYTNKGKSYLCRRLAVIQAKESTYQEHYDALFIMVNPGSCQPLDSSYNVPVIQTLSDSVPLVKAKSDPTQRQLMRVMAEQKWNKTAIFNLSDLCEGNLSKFSELMKSCRHSFPHHSIFSDERAKELQNLFLQNRGPVIVAWGTNSCISDLAKKALFTLQMNDIEYMGKPYANYPYYYHANPHLQSMKQEWLEYMSEQLQARSV</sequence>
<proteinExistence type="predicted"/>
<gene>
    <name evidence="1" type="ORF">D1970_20495</name>
</gene>
<dbReference type="EMBL" id="QWVT01000045">
    <property type="protein sequence ID" value="RID81950.1"/>
    <property type="molecule type" value="Genomic_DNA"/>
</dbReference>
<organism evidence="1 2">
    <name type="scientific">Mesobacillus zeae</name>
    <dbReference type="NCBI Taxonomy" id="1917180"/>
    <lineage>
        <taxon>Bacteria</taxon>
        <taxon>Bacillati</taxon>
        <taxon>Bacillota</taxon>
        <taxon>Bacilli</taxon>
        <taxon>Bacillales</taxon>
        <taxon>Bacillaceae</taxon>
        <taxon>Mesobacillus</taxon>
    </lineage>
</organism>
<reference evidence="1 2" key="1">
    <citation type="submission" date="2018-08" db="EMBL/GenBank/DDBJ databases">
        <title>Bacillus jemisoniae sp. nov., Bacillus chryseoplanitiae sp. nov., Bacillus resnikiae sp. nov., and Bacillus frankliniae sp. nov., isolated from Viking spacecraft and associated surfaces.</title>
        <authorList>
            <person name="Seuylemezian A."/>
            <person name="Vaishampayan P."/>
        </authorList>
    </citation>
    <scope>NUCLEOTIDE SEQUENCE [LARGE SCALE GENOMIC DNA]</scope>
    <source>
        <strain evidence="1 2">JJ-247</strain>
    </source>
</reference>
<dbReference type="AlphaFoldDB" id="A0A398B1X8"/>